<accession>A0A921AWA5</accession>
<proteinExistence type="predicted"/>
<dbReference type="EMBL" id="DYZA01000154">
    <property type="protein sequence ID" value="HJD97500.1"/>
    <property type="molecule type" value="Genomic_DNA"/>
</dbReference>
<reference evidence="1" key="1">
    <citation type="journal article" date="2021" name="PeerJ">
        <title>Extensive microbial diversity within the chicken gut microbiome revealed by metagenomics and culture.</title>
        <authorList>
            <person name="Gilroy R."/>
            <person name="Ravi A."/>
            <person name="Getino M."/>
            <person name="Pursley I."/>
            <person name="Horton D.L."/>
            <person name="Alikhan N.F."/>
            <person name="Baker D."/>
            <person name="Gharbi K."/>
            <person name="Hall N."/>
            <person name="Watson M."/>
            <person name="Adriaenssens E.M."/>
            <person name="Foster-Nyarko E."/>
            <person name="Jarju S."/>
            <person name="Secka A."/>
            <person name="Antonio M."/>
            <person name="Oren A."/>
            <person name="Chaudhuri R.R."/>
            <person name="La Ragione R."/>
            <person name="Hildebrand F."/>
            <person name="Pallen M.J."/>
        </authorList>
    </citation>
    <scope>NUCLEOTIDE SEQUENCE</scope>
    <source>
        <strain evidence="1">ChiGjej2B2-19336</strain>
    </source>
</reference>
<dbReference type="Proteomes" id="UP000698963">
    <property type="component" value="Unassembled WGS sequence"/>
</dbReference>
<gene>
    <name evidence="1" type="ORF">K8W16_07630</name>
</gene>
<evidence type="ECO:0000313" key="1">
    <source>
        <dbReference type="EMBL" id="HJD97500.1"/>
    </source>
</evidence>
<reference evidence="1" key="2">
    <citation type="submission" date="2021-09" db="EMBL/GenBank/DDBJ databases">
        <authorList>
            <person name="Gilroy R."/>
        </authorList>
    </citation>
    <scope>NUCLEOTIDE SEQUENCE</scope>
    <source>
        <strain evidence="1">ChiGjej2B2-19336</strain>
    </source>
</reference>
<dbReference type="RefSeq" id="WP_304122554.1">
    <property type="nucleotide sequence ID" value="NZ_DYZA01000154.1"/>
</dbReference>
<sequence length="237" mass="27017">MAMQAGPVREHGGHYKRRYVHIRTAQNLNLDMDLYLAGELSARNLALKAKEFTAVQANAVNTALTFMQKKMLAMLTGRYAVSRKFFSRWFYRRRADARKGKVIGLIRASGPRSVPIEDFPHEVKGPTYTKRGKLKKRGGLYVKIRRDEGVKLVEGAFSWSPHGGDLYFARKGKKRLPIERKFTTSGLEYLVNEENHDGPEAREMNREGMVYLQKELTRQLDNRLAKIAARMAAKGSS</sequence>
<comment type="caution">
    <text evidence="1">The sequence shown here is derived from an EMBL/GenBank/DDBJ whole genome shotgun (WGS) entry which is preliminary data.</text>
</comment>
<name>A0A921AWA5_9BACT</name>
<organism evidence="1 2">
    <name type="scientific">Mailhella massiliensis</name>
    <dbReference type="NCBI Taxonomy" id="1903261"/>
    <lineage>
        <taxon>Bacteria</taxon>
        <taxon>Pseudomonadati</taxon>
        <taxon>Thermodesulfobacteriota</taxon>
        <taxon>Desulfovibrionia</taxon>
        <taxon>Desulfovibrionales</taxon>
        <taxon>Desulfovibrionaceae</taxon>
        <taxon>Mailhella</taxon>
    </lineage>
</organism>
<dbReference type="AlphaFoldDB" id="A0A921AWA5"/>
<protein>
    <submittedName>
        <fullName evidence="1">Uncharacterized protein</fullName>
    </submittedName>
</protein>
<evidence type="ECO:0000313" key="2">
    <source>
        <dbReference type="Proteomes" id="UP000698963"/>
    </source>
</evidence>